<dbReference type="GO" id="GO:0005886">
    <property type="term" value="C:plasma membrane"/>
    <property type="evidence" value="ECO:0007669"/>
    <property type="project" value="UniProtKB-SubCell"/>
</dbReference>
<gene>
    <name evidence="9" type="primary">opuCB_1</name>
    <name evidence="9" type="ORF">CMMCAS07_12515</name>
</gene>
<comment type="similarity">
    <text evidence="6">Belongs to the binding-protein-dependent transport system permease family.</text>
</comment>
<accession>A0A251XIH5</accession>
<dbReference type="SUPFAM" id="SSF54631">
    <property type="entry name" value="CBS-domain pair"/>
    <property type="match status" value="1"/>
</dbReference>
<feature type="transmembrane region" description="Helical" evidence="6">
    <location>
        <begin position="353"/>
        <end position="374"/>
    </location>
</feature>
<feature type="domain" description="ABC transmembrane type-1" evidence="8">
    <location>
        <begin position="316"/>
        <end position="498"/>
    </location>
</feature>
<evidence type="ECO:0000256" key="2">
    <source>
        <dbReference type="ARBA" id="ARBA00022448"/>
    </source>
</evidence>
<evidence type="ECO:0000259" key="8">
    <source>
        <dbReference type="PROSITE" id="PS50928"/>
    </source>
</evidence>
<dbReference type="InterPro" id="IPR000515">
    <property type="entry name" value="MetI-like"/>
</dbReference>
<dbReference type="Gene3D" id="3.40.50.300">
    <property type="entry name" value="P-loop containing nucleotide triphosphate hydrolases"/>
    <property type="match status" value="1"/>
</dbReference>
<name>A0A251XIH5_CLAMM</name>
<keyword evidence="4 6" id="KW-1133">Transmembrane helix</keyword>
<dbReference type="AlphaFoldDB" id="A0A251XIH5"/>
<evidence type="ECO:0000256" key="1">
    <source>
        <dbReference type="ARBA" id="ARBA00004141"/>
    </source>
</evidence>
<evidence type="ECO:0000256" key="3">
    <source>
        <dbReference type="ARBA" id="ARBA00022692"/>
    </source>
</evidence>
<feature type="transmembrane region" description="Helical" evidence="6">
    <location>
        <begin position="320"/>
        <end position="341"/>
    </location>
</feature>
<feature type="compositionally biased region" description="Basic and acidic residues" evidence="7">
    <location>
        <begin position="253"/>
        <end position="263"/>
    </location>
</feature>
<evidence type="ECO:0000256" key="6">
    <source>
        <dbReference type="RuleBase" id="RU363032"/>
    </source>
</evidence>
<keyword evidence="2 6" id="KW-0813">Transport</keyword>
<keyword evidence="3 6" id="KW-0812">Transmembrane</keyword>
<dbReference type="PANTHER" id="PTHR30177">
    <property type="entry name" value="GLYCINE BETAINE/L-PROLINE TRANSPORT SYSTEM PERMEASE PROTEIN PROW"/>
    <property type="match status" value="1"/>
</dbReference>
<comment type="caution">
    <text evidence="9">The sequence shown here is derived from an EMBL/GenBank/DDBJ whole genome shotgun (WGS) entry which is preliminary data.</text>
</comment>
<organism evidence="9 10">
    <name type="scientific">Clavibacter michiganensis subsp. michiganensis</name>
    <dbReference type="NCBI Taxonomy" id="33013"/>
    <lineage>
        <taxon>Bacteria</taxon>
        <taxon>Bacillati</taxon>
        <taxon>Actinomycetota</taxon>
        <taxon>Actinomycetes</taxon>
        <taxon>Micrococcales</taxon>
        <taxon>Microbacteriaceae</taxon>
        <taxon>Clavibacter</taxon>
    </lineage>
</organism>
<evidence type="ECO:0000313" key="10">
    <source>
        <dbReference type="Proteomes" id="UP000195062"/>
    </source>
</evidence>
<comment type="subcellular location">
    <subcellularLocation>
        <location evidence="6">Cell membrane</location>
        <topology evidence="6">Multi-pass membrane protein</topology>
    </subcellularLocation>
    <subcellularLocation>
        <location evidence="1">Membrane</location>
        <topology evidence="1">Multi-pass membrane protein</topology>
    </subcellularLocation>
</comment>
<evidence type="ECO:0000256" key="5">
    <source>
        <dbReference type="ARBA" id="ARBA00023136"/>
    </source>
</evidence>
<sequence length="510" mass="54193">MDEPFGAVDPITRQRLQDELIRIQAELQKTIVIVTHDFDEAVKLGDWIVVFAEGARIVQYDTPERILAEPADAFVEEFIGSGAGLKQLTLRRVDEVPLADAVIAHPGDAARDVLARMDEVGHQHAVVVDARKRPVQWPSRRQLGRIDVVGGVPEPRLPVIGNRATLNDALDTMLVSSAGAALVTGRGGAFLGVIDVETVMDAITSARASAAGGVEGAPVGTNTGTIGTVGPTPRGPSRPPDPPPPTPPPRTTGRPDERRDRGPLRRRRRRAELARAHRAARRDRRGARRVPRLARRRAAHRGRAHHARTRGAGRSTLEHLVLTFSAAAIVLVIAVPLGVLLTRGRFRGYSAPVLAVANFGQAAPAIGLVVLLSMVMTGSGFTASLVALVLYAALPVLRNTMIGIRGVDERLVEAGRGMGMSRASVLFRIELPLAVPVMLAGIRTALVLLVGTAALAAFVNGGGLGVLITTGVSLYLYPVLVSGALLISLLALAIDWLGRVVEHVARPKGL</sequence>
<dbReference type="InterPro" id="IPR027417">
    <property type="entry name" value="P-loop_NTPase"/>
</dbReference>
<dbReference type="Gene3D" id="1.10.3720.10">
    <property type="entry name" value="MetI-like"/>
    <property type="match status" value="1"/>
</dbReference>
<dbReference type="Pfam" id="PF00528">
    <property type="entry name" value="BPD_transp_1"/>
    <property type="match status" value="1"/>
</dbReference>
<dbReference type="CDD" id="cd06261">
    <property type="entry name" value="TM_PBP2"/>
    <property type="match status" value="1"/>
</dbReference>
<keyword evidence="5 6" id="KW-0472">Membrane</keyword>
<dbReference type="SUPFAM" id="SSF52540">
    <property type="entry name" value="P-loop containing nucleoside triphosphate hydrolases"/>
    <property type="match status" value="1"/>
</dbReference>
<evidence type="ECO:0000313" key="9">
    <source>
        <dbReference type="EMBL" id="OUE02834.1"/>
    </source>
</evidence>
<feature type="region of interest" description="Disordered" evidence="7">
    <location>
        <begin position="209"/>
        <end position="311"/>
    </location>
</feature>
<protein>
    <submittedName>
        <fullName evidence="9">Glycine betaine/carnitine/choline transport system permease protein OpuCB</fullName>
    </submittedName>
</protein>
<proteinExistence type="inferred from homology"/>
<dbReference type="InterPro" id="IPR046342">
    <property type="entry name" value="CBS_dom_sf"/>
</dbReference>
<feature type="compositionally biased region" description="Low complexity" evidence="7">
    <location>
        <begin position="218"/>
        <end position="232"/>
    </location>
</feature>
<dbReference type="Proteomes" id="UP000195062">
    <property type="component" value="Unassembled WGS sequence"/>
</dbReference>
<dbReference type="SUPFAM" id="SSF161098">
    <property type="entry name" value="MetI-like"/>
    <property type="match status" value="1"/>
</dbReference>
<dbReference type="GO" id="GO:0055085">
    <property type="term" value="P:transmembrane transport"/>
    <property type="evidence" value="ECO:0007669"/>
    <property type="project" value="InterPro"/>
</dbReference>
<dbReference type="EMBL" id="MDHH01000002">
    <property type="protein sequence ID" value="OUE02834.1"/>
    <property type="molecule type" value="Genomic_DNA"/>
</dbReference>
<feature type="transmembrane region" description="Helical" evidence="6">
    <location>
        <begin position="380"/>
        <end position="397"/>
    </location>
</feature>
<dbReference type="PANTHER" id="PTHR30177:SF4">
    <property type="entry name" value="OSMOPROTECTANT IMPORT PERMEASE PROTEIN OSMW"/>
    <property type="match status" value="1"/>
</dbReference>
<feature type="transmembrane region" description="Helical" evidence="6">
    <location>
        <begin position="446"/>
        <end position="468"/>
    </location>
</feature>
<feature type="compositionally biased region" description="Pro residues" evidence="7">
    <location>
        <begin position="233"/>
        <end position="250"/>
    </location>
</feature>
<evidence type="ECO:0000256" key="4">
    <source>
        <dbReference type="ARBA" id="ARBA00022989"/>
    </source>
</evidence>
<dbReference type="PROSITE" id="PS50928">
    <property type="entry name" value="ABC_TM1"/>
    <property type="match status" value="1"/>
</dbReference>
<evidence type="ECO:0000256" key="7">
    <source>
        <dbReference type="SAM" id="MobiDB-lite"/>
    </source>
</evidence>
<keyword evidence="10" id="KW-1185">Reference proteome</keyword>
<dbReference type="InterPro" id="IPR035906">
    <property type="entry name" value="MetI-like_sf"/>
</dbReference>
<reference evidence="9 10" key="1">
    <citation type="submission" date="2016-08" db="EMBL/GenBank/DDBJ databases">
        <title>Genome sequence of Clavibacter michiganensis subsp. michiganensis strain CASJ007.</title>
        <authorList>
            <person name="Thapa S.P."/>
            <person name="Coaker G."/>
        </authorList>
    </citation>
    <scope>NUCLEOTIDE SEQUENCE [LARGE SCALE GENOMIC DNA]</scope>
    <source>
        <strain evidence="9">CASJ007</strain>
    </source>
</reference>
<feature type="transmembrane region" description="Helical" evidence="6">
    <location>
        <begin position="474"/>
        <end position="498"/>
    </location>
</feature>
<feature type="compositionally biased region" description="Basic residues" evidence="7">
    <location>
        <begin position="264"/>
        <end position="311"/>
    </location>
</feature>
<dbReference type="GO" id="GO:0031460">
    <property type="term" value="P:glycine betaine transport"/>
    <property type="evidence" value="ECO:0007669"/>
    <property type="project" value="TreeGrafter"/>
</dbReference>
<dbReference type="InterPro" id="IPR051204">
    <property type="entry name" value="ABC_transp_perm/SBD"/>
</dbReference>